<accession>A0ABY7VQE8</accession>
<dbReference type="Proteomes" id="UP001214250">
    <property type="component" value="Chromosome 1"/>
</dbReference>
<evidence type="ECO:0000259" key="2">
    <source>
        <dbReference type="SMART" id="SM00244"/>
    </source>
</evidence>
<organism evidence="3 4">
    <name type="scientific">Lentisphaera profundi</name>
    <dbReference type="NCBI Taxonomy" id="1658616"/>
    <lineage>
        <taxon>Bacteria</taxon>
        <taxon>Pseudomonadati</taxon>
        <taxon>Lentisphaerota</taxon>
        <taxon>Lentisphaeria</taxon>
        <taxon>Lentisphaerales</taxon>
        <taxon>Lentisphaeraceae</taxon>
        <taxon>Lentisphaera</taxon>
    </lineage>
</organism>
<dbReference type="PANTHER" id="PTHR42911">
    <property type="entry name" value="MODULATOR OF FTSH PROTEASE HFLC"/>
    <property type="match status" value="1"/>
</dbReference>
<comment type="subcellular location">
    <subcellularLocation>
        <location evidence="1">Membrane</location>
        <topology evidence="1">Single-pass membrane protein</topology>
    </subcellularLocation>
</comment>
<dbReference type="Pfam" id="PF01145">
    <property type="entry name" value="Band_7"/>
    <property type="match status" value="1"/>
</dbReference>
<dbReference type="InterPro" id="IPR001107">
    <property type="entry name" value="Band_7"/>
</dbReference>
<evidence type="ECO:0000313" key="4">
    <source>
        <dbReference type="Proteomes" id="UP001214250"/>
    </source>
</evidence>
<dbReference type="SUPFAM" id="SSF117892">
    <property type="entry name" value="Band 7/SPFH domain"/>
    <property type="match status" value="1"/>
</dbReference>
<dbReference type="SMART" id="SM00244">
    <property type="entry name" value="PHB"/>
    <property type="match status" value="1"/>
</dbReference>
<dbReference type="EMBL" id="CP117811">
    <property type="protein sequence ID" value="WDE95944.1"/>
    <property type="molecule type" value="Genomic_DNA"/>
</dbReference>
<feature type="domain" description="Band 7" evidence="2">
    <location>
        <begin position="23"/>
        <end position="187"/>
    </location>
</feature>
<dbReference type="RefSeq" id="WP_274149850.1">
    <property type="nucleotide sequence ID" value="NZ_CP117811.1"/>
</dbReference>
<reference evidence="3 4" key="1">
    <citation type="submission" date="2023-02" db="EMBL/GenBank/DDBJ databases">
        <title>Genome sequence of Lentisphaera profundi SAORIC-696.</title>
        <authorList>
            <person name="Kim e."/>
            <person name="Cho J.-C."/>
            <person name="Choi A."/>
            <person name="Kang I."/>
        </authorList>
    </citation>
    <scope>NUCLEOTIDE SEQUENCE [LARGE SCALE GENOMIC DNA]</scope>
    <source>
        <strain evidence="3 4">SAORIC-696</strain>
    </source>
</reference>
<sequence>MNKSSKTPLILSIIICLVMLVAMCSYSVGQSEAVVITSMGKQELETKPGLHFKFPWPIAKSSTINTKRQIFTGSARDIPTSDDILLSSQIAATWRISDPIIFRNSLGSLTEAQGTLKSLIETNQESVLRSKNRNDLFSSKGMQVTESELLNNLNGKTEKNYGITFDFVGITSFNVPATNSESILARMKEERTKEASLILSKAESEAKVMRDQADTKKAKLLAGAEAEARRKRGTSLVSITEQYEKHLEYSDFILFLKKLDALGEVSRYDTTLFLGPDTPIYDVLQPMKFQESK</sequence>
<protein>
    <submittedName>
        <fullName evidence="3">SPFH domain-containing protein</fullName>
    </submittedName>
</protein>
<evidence type="ECO:0000256" key="1">
    <source>
        <dbReference type="ARBA" id="ARBA00004167"/>
    </source>
</evidence>
<dbReference type="InterPro" id="IPR036013">
    <property type="entry name" value="Band_7/SPFH_dom_sf"/>
</dbReference>
<proteinExistence type="predicted"/>
<dbReference type="Gene3D" id="3.30.479.30">
    <property type="entry name" value="Band 7 domain"/>
    <property type="match status" value="1"/>
</dbReference>
<dbReference type="PANTHER" id="PTHR42911:SF1">
    <property type="entry name" value="MODULATOR OF FTSH PROTEASE HFLC"/>
    <property type="match status" value="1"/>
</dbReference>
<evidence type="ECO:0000313" key="3">
    <source>
        <dbReference type="EMBL" id="WDE95944.1"/>
    </source>
</evidence>
<gene>
    <name evidence="3" type="ORF">PQO03_09475</name>
</gene>
<name>A0ABY7VQE8_9BACT</name>
<keyword evidence="4" id="KW-1185">Reference proteome</keyword>